<dbReference type="EMBL" id="LFRF01000035">
    <property type="protein sequence ID" value="KND87546.1"/>
    <property type="molecule type" value="Genomic_DNA"/>
</dbReference>
<dbReference type="STRING" id="1163406.A0A0L0N0J7"/>
<keyword evidence="3" id="KW-0862">Zinc</keyword>
<dbReference type="AlphaFoldDB" id="A0A0L0N0J7"/>
<accession>A0A0L0N0J7</accession>
<dbReference type="Proteomes" id="UP000036947">
    <property type="component" value="Unassembled WGS sequence"/>
</dbReference>
<protein>
    <recommendedName>
        <fullName evidence="5">MYND-type domain-containing protein</fullName>
    </recommendedName>
</protein>
<keyword evidence="7" id="KW-1185">Reference proteome</keyword>
<dbReference type="Pfam" id="PF14737">
    <property type="entry name" value="DUF4470"/>
    <property type="match status" value="1"/>
</dbReference>
<reference evidence="6 7" key="1">
    <citation type="journal article" date="2015" name="BMC Genomics">
        <title>The genome of the truffle-parasite Tolypocladium ophioglossoides and the evolution of antifungal peptaibiotics.</title>
        <authorList>
            <person name="Quandt C.A."/>
            <person name="Bushley K.E."/>
            <person name="Spatafora J.W."/>
        </authorList>
    </citation>
    <scope>NUCLEOTIDE SEQUENCE [LARGE SCALE GENOMIC DNA]</scope>
    <source>
        <strain evidence="6 7">CBS 100239</strain>
    </source>
</reference>
<dbReference type="OrthoDB" id="5282002at2759"/>
<evidence type="ECO:0000256" key="2">
    <source>
        <dbReference type="ARBA" id="ARBA00022771"/>
    </source>
</evidence>
<dbReference type="Pfam" id="PF01753">
    <property type="entry name" value="zf-MYND"/>
    <property type="match status" value="1"/>
</dbReference>
<proteinExistence type="predicted"/>
<evidence type="ECO:0000313" key="6">
    <source>
        <dbReference type="EMBL" id="KND87546.1"/>
    </source>
</evidence>
<dbReference type="GO" id="GO:0008270">
    <property type="term" value="F:zinc ion binding"/>
    <property type="evidence" value="ECO:0007669"/>
    <property type="project" value="UniProtKB-KW"/>
</dbReference>
<organism evidence="6 7">
    <name type="scientific">Tolypocladium ophioglossoides (strain CBS 100239)</name>
    <name type="common">Snaketongue truffleclub</name>
    <name type="synonym">Elaphocordyceps ophioglossoides</name>
    <dbReference type="NCBI Taxonomy" id="1163406"/>
    <lineage>
        <taxon>Eukaryota</taxon>
        <taxon>Fungi</taxon>
        <taxon>Dikarya</taxon>
        <taxon>Ascomycota</taxon>
        <taxon>Pezizomycotina</taxon>
        <taxon>Sordariomycetes</taxon>
        <taxon>Hypocreomycetidae</taxon>
        <taxon>Hypocreales</taxon>
        <taxon>Ophiocordycipitaceae</taxon>
        <taxon>Tolypocladium</taxon>
    </lineage>
</organism>
<evidence type="ECO:0000259" key="5">
    <source>
        <dbReference type="PROSITE" id="PS50865"/>
    </source>
</evidence>
<feature type="domain" description="MYND-type" evidence="5">
    <location>
        <begin position="18"/>
        <end position="57"/>
    </location>
</feature>
<dbReference type="InterPro" id="IPR027974">
    <property type="entry name" value="DUF4470"/>
</dbReference>
<comment type="caution">
    <text evidence="6">The sequence shown here is derived from an EMBL/GenBank/DDBJ whole genome shotgun (WGS) entry which is preliminary data.</text>
</comment>
<sequence length="541" mass="61744">MAEISVLPLACAYWTSEGFYCRNSGTKSCSNCRLVVMTEYCGTACQKAHWPEHKARCKSDMTKRNWSPAWDREGRDPPWETGTAATNWQNVFGGSKYLWGNTPAMDVLRLDQNEGLEYRGDLSLLFAGRSPSTYLPSGDMRHVVKTISDLPHNAHQRINVVLNDKEFDVVARNALLLLLAFHVQRLVSGTGHDYVSDAVEAMIHIWYSAFIPSRILSHLQTNIKPLIDGVCDQVATQEPTKLQGKTWEFSSGRSLRLVLKQEHWLQLREYMDVPASLRAEEARLIRTAVTLAPERVDYRDRWYFKDASPFMRIAKQRFREDGLLLPFGHPRLGFDVPNPLLMVVSRTLFRWKSWPMDDKADPINGWAISAIQQSPSPASSDWYGKLFAYLNVLLKRFIERLGKFQISFTLHNVDVRELPQYLNVDRHSRIETVTEQVNQVSNICDRGYIGIRNTLSLLGPYLQQPQQNPQATLITLFINAIKEVMKEGGAESEIPNMQYLSQYIPLPQLISMPSLSGAGVTRFWDARDLAADVETFFLRQA</sequence>
<evidence type="ECO:0000256" key="1">
    <source>
        <dbReference type="ARBA" id="ARBA00022723"/>
    </source>
</evidence>
<evidence type="ECO:0000256" key="4">
    <source>
        <dbReference type="PROSITE-ProRule" id="PRU00134"/>
    </source>
</evidence>
<dbReference type="PROSITE" id="PS50865">
    <property type="entry name" value="ZF_MYND_2"/>
    <property type="match status" value="1"/>
</dbReference>
<keyword evidence="1" id="KW-0479">Metal-binding</keyword>
<evidence type="ECO:0000256" key="3">
    <source>
        <dbReference type="ARBA" id="ARBA00022833"/>
    </source>
</evidence>
<name>A0A0L0N0J7_TOLOC</name>
<dbReference type="Gene3D" id="6.10.140.2220">
    <property type="match status" value="1"/>
</dbReference>
<dbReference type="InterPro" id="IPR002893">
    <property type="entry name" value="Znf_MYND"/>
</dbReference>
<gene>
    <name evidence="6" type="ORF">TOPH_07817</name>
</gene>
<evidence type="ECO:0000313" key="7">
    <source>
        <dbReference type="Proteomes" id="UP000036947"/>
    </source>
</evidence>
<keyword evidence="2 4" id="KW-0863">Zinc-finger</keyword>
<dbReference type="SUPFAM" id="SSF144232">
    <property type="entry name" value="HIT/MYND zinc finger-like"/>
    <property type="match status" value="1"/>
</dbReference>